<keyword evidence="3" id="KW-0597">Phosphoprotein</keyword>
<dbReference type="InterPro" id="IPR001680">
    <property type="entry name" value="WD40_rpt"/>
</dbReference>
<dbReference type="PROSITE" id="PS50082">
    <property type="entry name" value="WD_REPEATS_2"/>
    <property type="match status" value="5"/>
</dbReference>
<dbReference type="InterPro" id="IPR027145">
    <property type="entry name" value="PWP2"/>
</dbReference>
<evidence type="ECO:0000256" key="2">
    <source>
        <dbReference type="ARBA" id="ARBA00010226"/>
    </source>
</evidence>
<accession>A0A1E5R6D9</accession>
<dbReference type="Pfam" id="PF00400">
    <property type="entry name" value="WD40"/>
    <property type="match status" value="5"/>
</dbReference>
<evidence type="ECO:0000313" key="11">
    <source>
        <dbReference type="Proteomes" id="UP000095605"/>
    </source>
</evidence>
<sequence length="919" mass="104384">MKSNFNFSNLLGQVYNRGNIVFSDDGNKLISPVGNRVNVYDLVNSKSFTFDYEHRKPVSCIDVSDNGNLMLSIDVDGRSILVNFKTRHVLHHFNFKEKVSKIKFSPCGKFFAICAGRFLQIWKISFNTENDEENGDSADGIKEFQPFVKYRTHAGHSADLINLTWSKDSRFILTTSRDLTTKIWSLTKEEQQLASMTFSGHKDYVMGAFFSDDQEKIYTVSRDGALFQWEFTSNTKEEEESEQEEDIDLSNYSWKITDKKYFYNRPALVSTVTFHSETNILLVGFTSGEFRIYEMPTFNLIQKLSIGTNSVSTLSINKTGEWLALGSKKLGQLIVYEWQSESYILKQQGHFDIMNSLCYSPDGSKLVTGSDDGKLKIWDVNSGFCLATFTEHQSSVTQVKFAQRGQVLYSASLDGTVKAWDLIRYRNFRTFTSTERLSFQCLAVDPSGEIVCAGSQDSFEIFVWNVQTGQLLDTLSGHTGPISHLQFSKENGILASASWDKTIRIWSIFSRSQDVEPIEVFADVTSLTIRYDGKHVACSTIQGQILIFDVENAKQIGNIDGVKDIKVGRHINDRFESKNSDRGRFFNTINYSFDGEAIVAAGDNNSICLYDVKNEVLLRKFTVSKNMLLDGTQELLNSSRMTEFGSLDLVEGADEEDDEPVIKESIPGSRRGGDLSSRTIKQEIRVTSVQFSPTASQFACTSTVGLLIFSVDDTVLFDPFDLDFDVTPMAVKEAIADKEFLEAFIMSFRLNDYHIINEVYESIPLKDISIIAKNIPLPYLNRILKFIGEYSIDSYHLEFNLIWIKHILSYHGHYIMNNKFKFGTELRLLQKFLVRLGKETAQMAKENTFSYMVLKSIDVKNQTEELEIVDDIVSDQDEPSDSDSDVDMNEDSDDGWEGFASKSKQIPIEEEDDDDELLL</sequence>
<feature type="repeat" description="WD" evidence="7">
    <location>
        <begin position="153"/>
        <end position="194"/>
    </location>
</feature>
<keyword evidence="4 7" id="KW-0853">WD repeat</keyword>
<dbReference type="InterPro" id="IPR015943">
    <property type="entry name" value="WD40/YVTN_repeat-like_dom_sf"/>
</dbReference>
<evidence type="ECO:0000256" key="1">
    <source>
        <dbReference type="ARBA" id="ARBA00004604"/>
    </source>
</evidence>
<name>A0A1E5R6D9_9ASCO</name>
<keyword evidence="5" id="KW-0677">Repeat</keyword>
<dbReference type="SMART" id="SM00320">
    <property type="entry name" value="WD40"/>
    <property type="match status" value="13"/>
</dbReference>
<dbReference type="PANTHER" id="PTHR19858:SF0">
    <property type="entry name" value="PERIODIC TRYPTOPHAN PROTEIN 2 HOMOLOG"/>
    <property type="match status" value="1"/>
</dbReference>
<feature type="repeat" description="WD" evidence="7">
    <location>
        <begin position="475"/>
        <end position="508"/>
    </location>
</feature>
<dbReference type="Gene3D" id="2.130.10.10">
    <property type="entry name" value="YVTN repeat-like/Quinoprotein amine dehydrogenase"/>
    <property type="match status" value="5"/>
</dbReference>
<protein>
    <submittedName>
        <fullName evidence="10">Periodic tryptophan protein 2</fullName>
    </submittedName>
</protein>
<feature type="repeat" description="WD" evidence="7">
    <location>
        <begin position="198"/>
        <end position="239"/>
    </location>
</feature>
<evidence type="ECO:0000256" key="5">
    <source>
        <dbReference type="ARBA" id="ARBA00022737"/>
    </source>
</evidence>
<dbReference type="InterPro" id="IPR011047">
    <property type="entry name" value="Quinoprotein_ADH-like_sf"/>
</dbReference>
<evidence type="ECO:0000256" key="7">
    <source>
        <dbReference type="PROSITE-ProRule" id="PRU00221"/>
    </source>
</evidence>
<dbReference type="Pfam" id="PF04003">
    <property type="entry name" value="Utp12"/>
    <property type="match status" value="1"/>
</dbReference>
<dbReference type="PROSITE" id="PS50294">
    <property type="entry name" value="WD_REPEATS_REGION"/>
    <property type="match status" value="4"/>
</dbReference>
<dbReference type="PANTHER" id="PTHR19858">
    <property type="entry name" value="WD40 REPEAT PROTEIN"/>
    <property type="match status" value="1"/>
</dbReference>
<keyword evidence="11" id="KW-1185">Reference proteome</keyword>
<dbReference type="OrthoDB" id="3142434at2759"/>
<dbReference type="InterPro" id="IPR020472">
    <property type="entry name" value="WD40_PAC1"/>
</dbReference>
<comment type="caution">
    <text evidence="10">The sequence shown here is derived from an EMBL/GenBank/DDBJ whole genome shotgun (WGS) entry which is preliminary data.</text>
</comment>
<evidence type="ECO:0000313" key="10">
    <source>
        <dbReference type="EMBL" id="OEJ82451.1"/>
    </source>
</evidence>
<feature type="region of interest" description="Disordered" evidence="8">
    <location>
        <begin position="873"/>
        <end position="919"/>
    </location>
</feature>
<feature type="compositionally biased region" description="Acidic residues" evidence="8">
    <location>
        <begin position="873"/>
        <end position="896"/>
    </location>
</feature>
<keyword evidence="6" id="KW-0539">Nucleus</keyword>
<feature type="repeat" description="WD" evidence="7">
    <location>
        <begin position="347"/>
        <end position="388"/>
    </location>
</feature>
<evidence type="ECO:0000256" key="8">
    <source>
        <dbReference type="SAM" id="MobiDB-lite"/>
    </source>
</evidence>
<feature type="domain" description="Small-subunit processome Utp12" evidence="9">
    <location>
        <begin position="751"/>
        <end position="855"/>
    </location>
</feature>
<dbReference type="GO" id="GO:0034388">
    <property type="term" value="C:Pwp2p-containing subcomplex of 90S preribosome"/>
    <property type="evidence" value="ECO:0007669"/>
    <property type="project" value="TreeGrafter"/>
</dbReference>
<dbReference type="EMBL" id="LPNL01000008">
    <property type="protein sequence ID" value="OEJ82451.1"/>
    <property type="molecule type" value="Genomic_DNA"/>
</dbReference>
<dbReference type="PRINTS" id="PR00320">
    <property type="entry name" value="GPROTEINBRPT"/>
</dbReference>
<dbReference type="SUPFAM" id="SSF50998">
    <property type="entry name" value="Quinoprotein alcohol dehydrogenase-like"/>
    <property type="match status" value="2"/>
</dbReference>
<dbReference type="Proteomes" id="UP000095605">
    <property type="component" value="Unassembled WGS sequence"/>
</dbReference>
<comment type="similarity">
    <text evidence="2">Belongs to the WD repeat PWP2 family.</text>
</comment>
<evidence type="ECO:0000256" key="4">
    <source>
        <dbReference type="ARBA" id="ARBA00022574"/>
    </source>
</evidence>
<gene>
    <name evidence="10" type="ORF">AWRI3578_g3476</name>
</gene>
<reference evidence="11" key="1">
    <citation type="journal article" date="2016" name="Genome Announc.">
        <title>Genome sequences of three species of Hanseniaspora isolated from spontaneous wine fermentations.</title>
        <authorList>
            <person name="Sternes P.R."/>
            <person name="Lee D."/>
            <person name="Kutyna D.R."/>
            <person name="Borneman A.R."/>
        </authorList>
    </citation>
    <scope>NUCLEOTIDE SEQUENCE [LARGE SCALE GENOMIC DNA]</scope>
    <source>
        <strain evidence="11">AWRI3578</strain>
    </source>
</reference>
<dbReference type="GO" id="GO:0000462">
    <property type="term" value="P:maturation of SSU-rRNA from tricistronic rRNA transcript (SSU-rRNA, 5.8S rRNA, LSU-rRNA)"/>
    <property type="evidence" value="ECO:0007669"/>
    <property type="project" value="TreeGrafter"/>
</dbReference>
<proteinExistence type="inferred from homology"/>
<organism evidence="10 11">
    <name type="scientific">Hanseniaspora opuntiae</name>
    <dbReference type="NCBI Taxonomy" id="211096"/>
    <lineage>
        <taxon>Eukaryota</taxon>
        <taxon>Fungi</taxon>
        <taxon>Dikarya</taxon>
        <taxon>Ascomycota</taxon>
        <taxon>Saccharomycotina</taxon>
        <taxon>Saccharomycetes</taxon>
        <taxon>Saccharomycodales</taxon>
        <taxon>Saccharomycodaceae</taxon>
        <taxon>Hanseniaspora</taxon>
    </lineage>
</organism>
<feature type="compositionally biased region" description="Acidic residues" evidence="8">
    <location>
        <begin position="908"/>
        <end position="919"/>
    </location>
</feature>
<dbReference type="InterPro" id="IPR019775">
    <property type="entry name" value="WD40_repeat_CS"/>
</dbReference>
<dbReference type="InterPro" id="IPR007148">
    <property type="entry name" value="SSU_processome_Utp12"/>
</dbReference>
<evidence type="ECO:0000256" key="3">
    <source>
        <dbReference type="ARBA" id="ARBA00022553"/>
    </source>
</evidence>
<dbReference type="CDD" id="cd00200">
    <property type="entry name" value="WD40"/>
    <property type="match status" value="1"/>
</dbReference>
<dbReference type="AlphaFoldDB" id="A0A1E5R6D9"/>
<dbReference type="FunFam" id="2.130.10.10:FF:000602">
    <property type="entry name" value="Periodic tryptophan protein 2"/>
    <property type="match status" value="1"/>
</dbReference>
<dbReference type="GO" id="GO:0032040">
    <property type="term" value="C:small-subunit processome"/>
    <property type="evidence" value="ECO:0007669"/>
    <property type="project" value="TreeGrafter"/>
</dbReference>
<dbReference type="PROSITE" id="PS00678">
    <property type="entry name" value="WD_REPEATS_1"/>
    <property type="match status" value="2"/>
</dbReference>
<evidence type="ECO:0000256" key="6">
    <source>
        <dbReference type="ARBA" id="ARBA00023242"/>
    </source>
</evidence>
<comment type="subcellular location">
    <subcellularLocation>
        <location evidence="1">Nucleus</location>
        <location evidence="1">Nucleolus</location>
    </subcellularLocation>
</comment>
<feature type="repeat" description="WD" evidence="7">
    <location>
        <begin position="389"/>
        <end position="430"/>
    </location>
</feature>
<dbReference type="GO" id="GO:0000028">
    <property type="term" value="P:ribosomal small subunit assembly"/>
    <property type="evidence" value="ECO:0007669"/>
    <property type="project" value="TreeGrafter"/>
</dbReference>
<evidence type="ECO:0000259" key="9">
    <source>
        <dbReference type="Pfam" id="PF04003"/>
    </source>
</evidence>